<proteinExistence type="predicted"/>
<dbReference type="Proteomes" id="UP000034324">
    <property type="component" value="Unassembled WGS sequence"/>
</dbReference>
<evidence type="ECO:0000259" key="2">
    <source>
        <dbReference type="PROSITE" id="PS51462"/>
    </source>
</evidence>
<dbReference type="InterPro" id="IPR020084">
    <property type="entry name" value="NUDIX_hydrolase_CS"/>
</dbReference>
<dbReference type="Pfam" id="PF00293">
    <property type="entry name" value="NUDIX"/>
    <property type="match status" value="1"/>
</dbReference>
<reference evidence="3 4" key="1">
    <citation type="journal article" date="2015" name="Nature">
        <title>rRNA introns, odd ribosomes, and small enigmatic genomes across a large radiation of phyla.</title>
        <authorList>
            <person name="Brown C.T."/>
            <person name="Hug L.A."/>
            <person name="Thomas B.C."/>
            <person name="Sharon I."/>
            <person name="Castelle C.J."/>
            <person name="Singh A."/>
            <person name="Wilkins M.J."/>
            <person name="Williams K.H."/>
            <person name="Banfield J.F."/>
        </authorList>
    </citation>
    <scope>NUCLEOTIDE SEQUENCE [LARGE SCALE GENOMIC DNA]</scope>
</reference>
<sequence length="86" mass="9815">MIKHFAATAYIVSKIDGEVKVLLHKHKKLGIWIGVGGHVEKEENPKQAVIREAKEEYGWFSLKNLNKMDLRPEAKRAAQNAIKTYT</sequence>
<dbReference type="GO" id="GO:0016787">
    <property type="term" value="F:hydrolase activity"/>
    <property type="evidence" value="ECO:0007669"/>
    <property type="project" value="UniProtKB-KW"/>
</dbReference>
<dbReference type="PROSITE" id="PS51462">
    <property type="entry name" value="NUDIX"/>
    <property type="match status" value="1"/>
</dbReference>
<dbReference type="PROSITE" id="PS00893">
    <property type="entry name" value="NUDIX_BOX"/>
    <property type="match status" value="1"/>
</dbReference>
<dbReference type="EMBL" id="LBVC01000003">
    <property type="protein sequence ID" value="KKQ79084.1"/>
    <property type="molecule type" value="Genomic_DNA"/>
</dbReference>
<evidence type="ECO:0000313" key="4">
    <source>
        <dbReference type="Proteomes" id="UP000034324"/>
    </source>
</evidence>
<dbReference type="AlphaFoldDB" id="A0A0G0MZR0"/>
<evidence type="ECO:0000256" key="1">
    <source>
        <dbReference type="ARBA" id="ARBA00022801"/>
    </source>
</evidence>
<dbReference type="InterPro" id="IPR015797">
    <property type="entry name" value="NUDIX_hydrolase-like_dom_sf"/>
</dbReference>
<evidence type="ECO:0000313" key="3">
    <source>
        <dbReference type="EMBL" id="KKQ79084.1"/>
    </source>
</evidence>
<dbReference type="SUPFAM" id="SSF55811">
    <property type="entry name" value="Nudix"/>
    <property type="match status" value="1"/>
</dbReference>
<gene>
    <name evidence="3" type="ORF">US99_C0003G0005</name>
</gene>
<accession>A0A0G0MZR0</accession>
<organism evidence="3 4">
    <name type="scientific">Candidatus Daviesbacteria bacterium GW2011_GWF2_38_6</name>
    <dbReference type="NCBI Taxonomy" id="1618432"/>
    <lineage>
        <taxon>Bacteria</taxon>
        <taxon>Candidatus Daviesiibacteriota</taxon>
    </lineage>
</organism>
<name>A0A0G0MZR0_9BACT</name>
<dbReference type="InterPro" id="IPR000086">
    <property type="entry name" value="NUDIX_hydrolase_dom"/>
</dbReference>
<dbReference type="Gene3D" id="3.90.79.10">
    <property type="entry name" value="Nucleoside Triphosphate Pyrophosphohydrolase"/>
    <property type="match status" value="1"/>
</dbReference>
<protein>
    <recommendedName>
        <fullName evidence="2">Nudix hydrolase domain-containing protein</fullName>
    </recommendedName>
</protein>
<feature type="domain" description="Nudix hydrolase" evidence="2">
    <location>
        <begin position="2"/>
        <end position="86"/>
    </location>
</feature>
<comment type="caution">
    <text evidence="3">The sequence shown here is derived from an EMBL/GenBank/DDBJ whole genome shotgun (WGS) entry which is preliminary data.</text>
</comment>
<keyword evidence="1" id="KW-0378">Hydrolase</keyword>